<feature type="transmembrane region" description="Helical" evidence="9">
    <location>
        <begin position="148"/>
        <end position="169"/>
    </location>
</feature>
<feature type="transmembrane region" description="Helical" evidence="9">
    <location>
        <begin position="209"/>
        <end position="229"/>
    </location>
</feature>
<dbReference type="InterPro" id="IPR036259">
    <property type="entry name" value="MFS_trans_sf"/>
</dbReference>
<feature type="transmembrane region" description="Helical" evidence="9">
    <location>
        <begin position="175"/>
        <end position="197"/>
    </location>
</feature>
<feature type="domain" description="Major facilitator superfamily (MFS) profile" evidence="10">
    <location>
        <begin position="22"/>
        <end position="474"/>
    </location>
</feature>
<feature type="transmembrane region" description="Helical" evidence="9">
    <location>
        <begin position="113"/>
        <end position="136"/>
    </location>
</feature>
<feature type="transmembrane region" description="Helical" evidence="9">
    <location>
        <begin position="235"/>
        <end position="258"/>
    </location>
</feature>
<feature type="transmembrane region" description="Helical" evidence="9">
    <location>
        <begin position="88"/>
        <end position="107"/>
    </location>
</feature>
<protein>
    <submittedName>
        <fullName evidence="11">MFS transporter</fullName>
    </submittedName>
</protein>
<evidence type="ECO:0000256" key="3">
    <source>
        <dbReference type="ARBA" id="ARBA00022475"/>
    </source>
</evidence>
<evidence type="ECO:0000256" key="6">
    <source>
        <dbReference type="ARBA" id="ARBA00023136"/>
    </source>
</evidence>
<evidence type="ECO:0000256" key="8">
    <source>
        <dbReference type="SAM" id="MobiDB-lite"/>
    </source>
</evidence>
<dbReference type="PROSITE" id="PS50850">
    <property type="entry name" value="MFS"/>
    <property type="match status" value="1"/>
</dbReference>
<sequence length="518" mass="51849">MSTSPGPHPRPTGPGRTRPGWSLALLALAQLIFSLDLNIVFVALPDIGADLDFPGQTQQLVVSAYVVFAGGFLLLGGRAADLLGRRRIFVLALSVYAVSSLAGGLAGSPEVIVAARAVQGIGGALLLPSTLSLINTLFEEGPKRNRALAVWGGAGASGLTVGALLGGLLTQAFGWPAVFFVNVPLAGLVALAAVFVIPRDPAGGAGRRFDLPGALTVTAGATLLVFALVEGPEWGWASPAVIGAAVAAVVCLAAFAAIESRSADPLMPFRLFRNRSLSVAITVTFLYMATFGTLPYFLTVLLQSVHGFSALETGLAFLVPSVAIAAGTQLGERMTTRLGARTTLIWGFLIGAVGTAALSLGFDADAGYGIAVPGLIVSGVGQGIVWTSMWIAAATKVAPGEQGIANGMASTTLNLGNAIGLAVLTAIADAGTGGKTGQALRAATADGEFLVVLLTAAGMALGLLIALWLPRARPADAPVAGSAEPSAGADAPVAGSAEPSAGADTPAAVAEGAAPGNH</sequence>
<feature type="transmembrane region" description="Helical" evidence="9">
    <location>
        <begin position="56"/>
        <end position="76"/>
    </location>
</feature>
<dbReference type="EMBL" id="CP108164">
    <property type="protein sequence ID" value="WTQ84493.1"/>
    <property type="molecule type" value="Genomic_DNA"/>
</dbReference>
<evidence type="ECO:0000313" key="11">
    <source>
        <dbReference type="EMBL" id="WTQ84493.1"/>
    </source>
</evidence>
<dbReference type="Pfam" id="PF07690">
    <property type="entry name" value="MFS_1"/>
    <property type="match status" value="1"/>
</dbReference>
<feature type="transmembrane region" description="Helical" evidence="9">
    <location>
        <begin position="368"/>
        <end position="392"/>
    </location>
</feature>
<evidence type="ECO:0000313" key="12">
    <source>
        <dbReference type="Proteomes" id="UP001622557"/>
    </source>
</evidence>
<feature type="transmembrane region" description="Helical" evidence="9">
    <location>
        <begin position="404"/>
        <end position="428"/>
    </location>
</feature>
<dbReference type="InterPro" id="IPR005829">
    <property type="entry name" value="Sugar_transporter_CS"/>
</dbReference>
<feature type="transmembrane region" description="Helical" evidence="9">
    <location>
        <begin position="448"/>
        <end position="469"/>
    </location>
</feature>
<dbReference type="GeneID" id="97284994"/>
<keyword evidence="5 9" id="KW-1133">Transmembrane helix</keyword>
<feature type="transmembrane region" description="Helical" evidence="9">
    <location>
        <begin position="343"/>
        <end position="362"/>
    </location>
</feature>
<dbReference type="InterPro" id="IPR020846">
    <property type="entry name" value="MFS_dom"/>
</dbReference>
<keyword evidence="6 9" id="KW-0472">Membrane</keyword>
<evidence type="ECO:0000256" key="1">
    <source>
        <dbReference type="ARBA" id="ARBA00004651"/>
    </source>
</evidence>
<feature type="region of interest" description="Disordered" evidence="8">
    <location>
        <begin position="477"/>
        <end position="518"/>
    </location>
</feature>
<dbReference type="PROSITE" id="PS00216">
    <property type="entry name" value="SUGAR_TRANSPORT_1"/>
    <property type="match status" value="1"/>
</dbReference>
<evidence type="ECO:0000256" key="9">
    <source>
        <dbReference type="SAM" id="Phobius"/>
    </source>
</evidence>
<keyword evidence="2" id="KW-0813">Transport</keyword>
<dbReference type="PANTHER" id="PTHR42718">
    <property type="entry name" value="MAJOR FACILITATOR SUPERFAMILY MULTIDRUG TRANSPORTER MFSC"/>
    <property type="match status" value="1"/>
</dbReference>
<evidence type="ECO:0000256" key="4">
    <source>
        <dbReference type="ARBA" id="ARBA00022692"/>
    </source>
</evidence>
<organism evidence="11 12">
    <name type="scientific">Streptomyces achromogenes</name>
    <dbReference type="NCBI Taxonomy" id="67255"/>
    <lineage>
        <taxon>Bacteria</taxon>
        <taxon>Bacillati</taxon>
        <taxon>Actinomycetota</taxon>
        <taxon>Actinomycetes</taxon>
        <taxon>Kitasatosporales</taxon>
        <taxon>Streptomycetaceae</taxon>
        <taxon>Streptomyces</taxon>
    </lineage>
</organism>
<reference evidence="11 12" key="1">
    <citation type="submission" date="2022-10" db="EMBL/GenBank/DDBJ databases">
        <title>The complete genomes of actinobacterial strains from the NBC collection.</title>
        <authorList>
            <person name="Joergensen T.S."/>
            <person name="Alvarez Arevalo M."/>
            <person name="Sterndorff E.B."/>
            <person name="Faurdal D."/>
            <person name="Vuksanovic O."/>
            <person name="Mourched A.-S."/>
            <person name="Charusanti P."/>
            <person name="Shaw S."/>
            <person name="Blin K."/>
            <person name="Weber T."/>
        </authorList>
    </citation>
    <scope>NUCLEOTIDE SEQUENCE [LARGE SCALE GENOMIC DNA]</scope>
    <source>
        <strain evidence="11 12">NBC_00156</strain>
    </source>
</reference>
<feature type="transmembrane region" description="Helical" evidence="9">
    <location>
        <begin position="310"/>
        <end position="331"/>
    </location>
</feature>
<keyword evidence="7" id="KW-0046">Antibiotic resistance</keyword>
<comment type="subcellular location">
    <subcellularLocation>
        <location evidence="1">Cell membrane</location>
        <topology evidence="1">Multi-pass membrane protein</topology>
    </subcellularLocation>
</comment>
<dbReference type="Gene3D" id="1.20.1720.10">
    <property type="entry name" value="Multidrug resistance protein D"/>
    <property type="match status" value="1"/>
</dbReference>
<name>A0ABZ1L038_STRAH</name>
<dbReference type="PANTHER" id="PTHR42718:SF46">
    <property type="entry name" value="BLR6921 PROTEIN"/>
    <property type="match status" value="1"/>
</dbReference>
<dbReference type="Proteomes" id="UP001622557">
    <property type="component" value="Chromosome"/>
</dbReference>
<feature type="transmembrane region" description="Helical" evidence="9">
    <location>
        <begin position="279"/>
        <end position="298"/>
    </location>
</feature>
<keyword evidence="4 9" id="KW-0812">Transmembrane</keyword>
<dbReference type="CDD" id="cd17321">
    <property type="entry name" value="MFS_MMR_MDR_like"/>
    <property type="match status" value="1"/>
</dbReference>
<evidence type="ECO:0000256" key="5">
    <source>
        <dbReference type="ARBA" id="ARBA00022989"/>
    </source>
</evidence>
<evidence type="ECO:0000259" key="10">
    <source>
        <dbReference type="PROSITE" id="PS50850"/>
    </source>
</evidence>
<dbReference type="Gene3D" id="1.20.1250.20">
    <property type="entry name" value="MFS general substrate transporter like domains"/>
    <property type="match status" value="1"/>
</dbReference>
<feature type="transmembrane region" description="Helical" evidence="9">
    <location>
        <begin position="21"/>
        <end position="44"/>
    </location>
</feature>
<keyword evidence="3" id="KW-1003">Cell membrane</keyword>
<evidence type="ECO:0000256" key="2">
    <source>
        <dbReference type="ARBA" id="ARBA00022448"/>
    </source>
</evidence>
<keyword evidence="12" id="KW-1185">Reference proteome</keyword>
<evidence type="ECO:0000256" key="7">
    <source>
        <dbReference type="ARBA" id="ARBA00023251"/>
    </source>
</evidence>
<dbReference type="RefSeq" id="WP_405452111.1">
    <property type="nucleotide sequence ID" value="NZ_CP108164.1"/>
</dbReference>
<accession>A0ABZ1L038</accession>
<dbReference type="SUPFAM" id="SSF103473">
    <property type="entry name" value="MFS general substrate transporter"/>
    <property type="match status" value="1"/>
</dbReference>
<dbReference type="InterPro" id="IPR011701">
    <property type="entry name" value="MFS"/>
</dbReference>
<gene>
    <name evidence="11" type="ORF">OG350_31180</name>
</gene>
<proteinExistence type="predicted"/>